<dbReference type="eggNOG" id="COG0225">
    <property type="taxonomic scope" value="Bacteria"/>
</dbReference>
<comment type="similarity">
    <text evidence="2">In the C-terminal section; belongs to the MsrB Met sulfoxide reductase family.</text>
</comment>
<evidence type="ECO:0000256" key="10">
    <source>
        <dbReference type="HAMAP-Rule" id="MF_01401"/>
    </source>
</evidence>
<evidence type="ECO:0000256" key="7">
    <source>
        <dbReference type="ARBA" id="ARBA00047806"/>
    </source>
</evidence>
<dbReference type="PANTHER" id="PTHR10173">
    <property type="entry name" value="METHIONINE SULFOXIDE REDUCTASE"/>
    <property type="match status" value="1"/>
</dbReference>
<accession>A0A0A2TNR5</accession>
<dbReference type="EMBL" id="AVBF01000094">
    <property type="protein sequence ID" value="KGP70970.1"/>
    <property type="molecule type" value="Genomic_DNA"/>
</dbReference>
<evidence type="ECO:0000256" key="4">
    <source>
        <dbReference type="ARBA" id="ARBA00023002"/>
    </source>
</evidence>
<gene>
    <name evidence="10" type="primary">msrA</name>
    <name evidence="13" type="ORF">N782_02580</name>
</gene>
<dbReference type="HAMAP" id="MF_01401">
    <property type="entry name" value="MsrA"/>
    <property type="match status" value="1"/>
</dbReference>
<dbReference type="InterPro" id="IPR002579">
    <property type="entry name" value="Met_Sox_Rdtase_MsrB_dom"/>
</dbReference>
<dbReference type="InterPro" id="IPR011057">
    <property type="entry name" value="Mss4-like_sf"/>
</dbReference>
<feature type="domain" description="MsrB" evidence="12">
    <location>
        <begin position="239"/>
        <end position="361"/>
    </location>
</feature>
<dbReference type="PANTHER" id="PTHR10173:SF59">
    <property type="entry name" value="PEPTIDE METHIONINE SULFOXIDE REDUCTASE MSRA_MSRB"/>
    <property type="match status" value="1"/>
</dbReference>
<dbReference type="GO" id="GO:0008113">
    <property type="term" value="F:peptide-methionine (S)-S-oxide reductase activity"/>
    <property type="evidence" value="ECO:0007669"/>
    <property type="project" value="UniProtKB-UniRule"/>
</dbReference>
<keyword evidence="5" id="KW-0511">Multifunctional enzyme</keyword>
<dbReference type="GO" id="GO:0005737">
    <property type="term" value="C:cytoplasm"/>
    <property type="evidence" value="ECO:0007669"/>
    <property type="project" value="TreeGrafter"/>
</dbReference>
<dbReference type="Pfam" id="PF01641">
    <property type="entry name" value="SelR"/>
    <property type="match status" value="1"/>
</dbReference>
<dbReference type="OrthoDB" id="4174719at2"/>
<dbReference type="GO" id="GO:0030091">
    <property type="term" value="P:protein repair"/>
    <property type="evidence" value="ECO:0007669"/>
    <property type="project" value="InterPro"/>
</dbReference>
<evidence type="ECO:0000256" key="1">
    <source>
        <dbReference type="ARBA" id="ARBA00007174"/>
    </source>
</evidence>
<dbReference type="GO" id="GO:0033744">
    <property type="term" value="F:L-methionine:thioredoxin-disulfide S-oxidoreductase activity"/>
    <property type="evidence" value="ECO:0007669"/>
    <property type="project" value="RHEA"/>
</dbReference>
<comment type="similarity">
    <text evidence="3">In the N-terminal section; belongs to the MsrA Met sulfoxide reductase family.</text>
</comment>
<dbReference type="STRING" id="1385514.N782_02580"/>
<comment type="catalytic activity">
    <reaction evidence="9 10">
        <text>[thioredoxin]-disulfide + L-methionine + H2O = L-methionine (S)-S-oxide + [thioredoxin]-dithiol</text>
        <dbReference type="Rhea" id="RHEA:19993"/>
        <dbReference type="Rhea" id="RHEA-COMP:10698"/>
        <dbReference type="Rhea" id="RHEA-COMP:10700"/>
        <dbReference type="ChEBI" id="CHEBI:15377"/>
        <dbReference type="ChEBI" id="CHEBI:29950"/>
        <dbReference type="ChEBI" id="CHEBI:50058"/>
        <dbReference type="ChEBI" id="CHEBI:57844"/>
        <dbReference type="ChEBI" id="CHEBI:58772"/>
        <dbReference type="EC" id="1.8.4.11"/>
    </reaction>
</comment>
<sequence>MKKRTYWILGIVGIIAAFLIIPEAYPYVTKRSHDTEAVNAEKITENEAIATFAGGCFWCMEPPFEKVKGVKEVISGYTDGSMKNPSYKEVSSGSTEHVEAVMVKYDPQVISYEQLLDIFWRQIDPTDDQGQFVDRGQQYTTGIFYHNEKQKELAEQSKEELNESNRFEETIVTPIKEASTFYKAEQYHQDYYKKNTTRYNIYRDNSGRDDFLEKYWGDDLKLNLPKKSEKENKNQASRQEELKQKLTDMQYKVTQEDGTEPAYDNKYWDHKQAGIYVDIVSGEALFSSTHKYKSGTGWPSFTQPIDKDHIVLKEDNSLFGTRTEVRSKNADSHLGHVFDDGPEPTGKRYCMNSAALRFIPKEEMKEKGYGEYLYLFEESST</sequence>
<proteinExistence type="inferred from homology"/>
<dbReference type="SUPFAM" id="SSF51316">
    <property type="entry name" value="Mss4-like"/>
    <property type="match status" value="1"/>
</dbReference>
<keyword evidence="11" id="KW-1133">Transmembrane helix</keyword>
<dbReference type="InterPro" id="IPR002569">
    <property type="entry name" value="Met_Sox_Rdtase_MsrA_dom"/>
</dbReference>
<protein>
    <recommendedName>
        <fullName evidence="10">Peptide methionine sulfoxide reductase MsrA</fullName>
        <shortName evidence="10">Protein-methionine-S-oxide reductase</shortName>
        <ecNumber evidence="10">1.8.4.11</ecNumber>
    </recommendedName>
    <alternativeName>
        <fullName evidence="10">Peptide-methionine (S)-S-oxide reductase</fullName>
        <shortName evidence="10">Peptide Met(O) reductase</shortName>
    </alternativeName>
</protein>
<keyword evidence="11" id="KW-0812">Transmembrane</keyword>
<evidence type="ECO:0000256" key="6">
    <source>
        <dbReference type="ARBA" id="ARBA00024679"/>
    </source>
</evidence>
<dbReference type="EC" id="1.8.4.11" evidence="10"/>
<dbReference type="NCBIfam" id="TIGR00401">
    <property type="entry name" value="msrA"/>
    <property type="match status" value="1"/>
</dbReference>
<dbReference type="GO" id="GO:0006979">
    <property type="term" value="P:response to oxidative stress"/>
    <property type="evidence" value="ECO:0007669"/>
    <property type="project" value="InterPro"/>
</dbReference>
<evidence type="ECO:0000313" key="14">
    <source>
        <dbReference type="Proteomes" id="UP000030147"/>
    </source>
</evidence>
<comment type="function">
    <text evidence="6 10">Has an important function as a repair enzyme for proteins that have been inactivated by oxidation. Catalyzes the reversible oxidation-reduction of methionine sulfoxide in proteins to methionine.</text>
</comment>
<comment type="catalytic activity">
    <reaction evidence="8">
        <text>L-methionyl-[protein] + [thioredoxin]-disulfide + H2O = L-methionyl-(R)-S-oxide-[protein] + [thioredoxin]-dithiol</text>
        <dbReference type="Rhea" id="RHEA:24164"/>
        <dbReference type="Rhea" id="RHEA-COMP:10698"/>
        <dbReference type="Rhea" id="RHEA-COMP:10700"/>
        <dbReference type="Rhea" id="RHEA-COMP:12313"/>
        <dbReference type="Rhea" id="RHEA-COMP:12314"/>
        <dbReference type="ChEBI" id="CHEBI:15377"/>
        <dbReference type="ChEBI" id="CHEBI:16044"/>
        <dbReference type="ChEBI" id="CHEBI:29950"/>
        <dbReference type="ChEBI" id="CHEBI:45764"/>
        <dbReference type="ChEBI" id="CHEBI:50058"/>
        <dbReference type="EC" id="1.8.4.12"/>
    </reaction>
</comment>
<dbReference type="Gene3D" id="2.170.150.20">
    <property type="entry name" value="Peptide methionine sulfoxide reductase"/>
    <property type="match status" value="1"/>
</dbReference>
<evidence type="ECO:0000256" key="3">
    <source>
        <dbReference type="ARBA" id="ARBA00011017"/>
    </source>
</evidence>
<dbReference type="PROSITE" id="PS51790">
    <property type="entry name" value="MSRB"/>
    <property type="match status" value="1"/>
</dbReference>
<dbReference type="Pfam" id="PF01625">
    <property type="entry name" value="PMSR"/>
    <property type="match status" value="1"/>
</dbReference>
<evidence type="ECO:0000256" key="9">
    <source>
        <dbReference type="ARBA" id="ARBA00048782"/>
    </source>
</evidence>
<feature type="active site" evidence="10">
    <location>
        <position position="56"/>
    </location>
</feature>
<reference evidence="13 14" key="1">
    <citation type="journal article" date="2015" name="Stand. Genomic Sci.">
        <title>High quality draft genome sequence of the moderately halophilic bacterium Pontibacillus yanchengensis Y32(T) and comparison among Pontibacillus genomes.</title>
        <authorList>
            <person name="Huang J."/>
            <person name="Qiao Z.X."/>
            <person name="Tang J.W."/>
            <person name="Wang G."/>
        </authorList>
    </citation>
    <scope>NUCLEOTIDE SEQUENCE [LARGE SCALE GENOMIC DNA]</scope>
    <source>
        <strain evidence="13 14">Y32</strain>
    </source>
</reference>
<dbReference type="NCBIfam" id="TIGR00357">
    <property type="entry name" value="peptide-methionine (R)-S-oxide reductase MsrB"/>
    <property type="match status" value="1"/>
</dbReference>
<dbReference type="InterPro" id="IPR036509">
    <property type="entry name" value="Met_Sox_Rdtase_MsrA_sf"/>
</dbReference>
<evidence type="ECO:0000256" key="11">
    <source>
        <dbReference type="SAM" id="Phobius"/>
    </source>
</evidence>
<evidence type="ECO:0000256" key="8">
    <source>
        <dbReference type="ARBA" id="ARBA00048488"/>
    </source>
</evidence>
<dbReference type="AlphaFoldDB" id="A0A0A2TNR5"/>
<dbReference type="SUPFAM" id="SSF55068">
    <property type="entry name" value="Peptide methionine sulfoxide reductase"/>
    <property type="match status" value="1"/>
</dbReference>
<evidence type="ECO:0000256" key="2">
    <source>
        <dbReference type="ARBA" id="ARBA00008076"/>
    </source>
</evidence>
<dbReference type="Gene3D" id="3.30.1060.10">
    <property type="entry name" value="Peptide methionine sulphoxide reductase MsrA"/>
    <property type="match status" value="1"/>
</dbReference>
<dbReference type="eggNOG" id="COG0229">
    <property type="taxonomic scope" value="Bacteria"/>
</dbReference>
<dbReference type="InterPro" id="IPR028427">
    <property type="entry name" value="Met_Sox_Rdtase_MsrB"/>
</dbReference>
<evidence type="ECO:0000256" key="5">
    <source>
        <dbReference type="ARBA" id="ARBA00023268"/>
    </source>
</evidence>
<comment type="catalytic activity">
    <reaction evidence="7 10">
        <text>L-methionyl-[protein] + [thioredoxin]-disulfide + H2O = L-methionyl-(S)-S-oxide-[protein] + [thioredoxin]-dithiol</text>
        <dbReference type="Rhea" id="RHEA:14217"/>
        <dbReference type="Rhea" id="RHEA-COMP:10698"/>
        <dbReference type="Rhea" id="RHEA-COMP:10700"/>
        <dbReference type="Rhea" id="RHEA-COMP:12313"/>
        <dbReference type="Rhea" id="RHEA-COMP:12315"/>
        <dbReference type="ChEBI" id="CHEBI:15377"/>
        <dbReference type="ChEBI" id="CHEBI:16044"/>
        <dbReference type="ChEBI" id="CHEBI:29950"/>
        <dbReference type="ChEBI" id="CHEBI:44120"/>
        <dbReference type="ChEBI" id="CHEBI:50058"/>
        <dbReference type="EC" id="1.8.4.11"/>
    </reaction>
</comment>
<dbReference type="FunFam" id="2.170.150.20:FF:000003">
    <property type="entry name" value="Peptide methionine sulfoxide reductase MsrB"/>
    <property type="match status" value="1"/>
</dbReference>
<dbReference type="RefSeq" id="WP_036824286.1">
    <property type="nucleotide sequence ID" value="NZ_AVBF01000094.1"/>
</dbReference>
<keyword evidence="4 10" id="KW-0560">Oxidoreductase</keyword>
<dbReference type="Proteomes" id="UP000030147">
    <property type="component" value="Unassembled WGS sequence"/>
</dbReference>
<dbReference type="GO" id="GO:0033743">
    <property type="term" value="F:peptide-methionine (R)-S-oxide reductase activity"/>
    <property type="evidence" value="ECO:0007669"/>
    <property type="project" value="UniProtKB-EC"/>
</dbReference>
<organism evidence="13 14">
    <name type="scientific">Pontibacillus yanchengensis Y32</name>
    <dbReference type="NCBI Taxonomy" id="1385514"/>
    <lineage>
        <taxon>Bacteria</taxon>
        <taxon>Bacillati</taxon>
        <taxon>Bacillota</taxon>
        <taxon>Bacilli</taxon>
        <taxon>Bacillales</taxon>
        <taxon>Bacillaceae</taxon>
        <taxon>Pontibacillus</taxon>
    </lineage>
</organism>
<comment type="similarity">
    <text evidence="1">Belongs to the MsrB Met sulfoxide reductase family.</text>
</comment>
<comment type="caution">
    <text evidence="13">The sequence shown here is derived from an EMBL/GenBank/DDBJ whole genome shotgun (WGS) entry which is preliminary data.</text>
</comment>
<evidence type="ECO:0000259" key="12">
    <source>
        <dbReference type="PROSITE" id="PS51790"/>
    </source>
</evidence>
<keyword evidence="11" id="KW-0472">Membrane</keyword>
<feature type="transmembrane region" description="Helical" evidence="11">
    <location>
        <begin position="7"/>
        <end position="28"/>
    </location>
</feature>
<keyword evidence="14" id="KW-1185">Reference proteome</keyword>
<name>A0A0A2TNR5_9BACI</name>
<evidence type="ECO:0000313" key="13">
    <source>
        <dbReference type="EMBL" id="KGP70970.1"/>
    </source>
</evidence>
<comment type="similarity">
    <text evidence="10">Belongs to the MsrA Met sulfoxide reductase family.</text>
</comment>